<dbReference type="RefSeq" id="WP_318575533.1">
    <property type="nucleotide sequence ID" value="NZ_CAKXYP010000025.1"/>
</dbReference>
<sequence>MTTDMWQPPVEDMAPDTMPGGPSVFEDERIIAASVMARPDLIDELAAEFDPADIQDDRYRWVWNAVDEIRQSLTDDEIRWQAVNRQLQAWKATGYLPIVPLALDQLARLYDEARPSYSAAAWHADQITKASVARRCLALAADINVRARSAGFNPDVDIAAAQDALDSLTRQDGASTPSLVGDLIGGALERAITPPTNENRIPTGFMDLDALLTGGFAPGQLIVIAARPAIGKSTLGLGLARAAAIKHGIPTLFESLEMGDEEMTNSILAAEARVGLHHIKQGTVDDAGMARAARITPKITAAPLYLNDSSSLSLPILRGRVRHMIRTVGLRIVFIDYLQLMDAPKAENRQAEVSKLTRGLKLMAKEFGIVIVILAQLNRGPEQRTDKKPMVSDLRESGAIEQDADIVILLHREDAYDKESARAGEADFIVGKHRAGPTGTITTAAALHYASFLDMAAS</sequence>
<dbReference type="SUPFAM" id="SSF52540">
    <property type="entry name" value="P-loop containing nucleoside triphosphate hydrolases"/>
    <property type="match status" value="1"/>
</dbReference>
<dbReference type="CDD" id="cd00984">
    <property type="entry name" value="DnaB_C"/>
    <property type="match status" value="1"/>
</dbReference>
<dbReference type="Proteomes" id="UP001154015">
    <property type="component" value="Unassembled WGS sequence"/>
</dbReference>
<reference evidence="3" key="1">
    <citation type="submission" date="2022-03" db="EMBL/GenBank/DDBJ databases">
        <authorList>
            <person name="Leyn A S."/>
        </authorList>
    </citation>
    <scope>NUCLEOTIDE SEQUENCE</scope>
    <source>
        <strain evidence="3">Streptomyces globisporus 4-3</strain>
    </source>
</reference>
<dbReference type="Gene3D" id="3.40.50.300">
    <property type="entry name" value="P-loop containing nucleotide triphosphate hydrolases"/>
    <property type="match status" value="1"/>
</dbReference>
<dbReference type="GO" id="GO:0003678">
    <property type="term" value="F:DNA helicase activity"/>
    <property type="evidence" value="ECO:0007669"/>
    <property type="project" value="UniProtKB-EC"/>
</dbReference>
<evidence type="ECO:0000313" key="4">
    <source>
        <dbReference type="Proteomes" id="UP001154015"/>
    </source>
</evidence>
<keyword evidence="3" id="KW-0378">Hydrolase</keyword>
<dbReference type="EMBL" id="CAKXYP010000025">
    <property type="protein sequence ID" value="CAH9419567.1"/>
    <property type="molecule type" value="Genomic_DNA"/>
</dbReference>
<dbReference type="Pfam" id="PF03796">
    <property type="entry name" value="DnaB_C"/>
    <property type="match status" value="1"/>
</dbReference>
<dbReference type="EC" id="3.6.4.12" evidence="3"/>
<proteinExistence type="predicted"/>
<keyword evidence="3" id="KW-0067">ATP-binding</keyword>
<feature type="domain" description="SF4 helicase" evidence="2">
    <location>
        <begin position="194"/>
        <end position="458"/>
    </location>
</feature>
<organism evidence="3 4">
    <name type="scientific">Streptomyces globisporus</name>
    <dbReference type="NCBI Taxonomy" id="1908"/>
    <lineage>
        <taxon>Bacteria</taxon>
        <taxon>Bacillati</taxon>
        <taxon>Actinomycetota</taxon>
        <taxon>Actinomycetes</taxon>
        <taxon>Kitasatosporales</taxon>
        <taxon>Streptomycetaceae</taxon>
        <taxon>Streptomyces</taxon>
    </lineage>
</organism>
<protein>
    <submittedName>
        <fullName evidence="3">Replicative DNA helicase (DnaB) (EC)</fullName>
        <ecNumber evidence="3">3.6.4.12</ecNumber>
    </submittedName>
</protein>
<evidence type="ECO:0000313" key="3">
    <source>
        <dbReference type="EMBL" id="CAH9419567.1"/>
    </source>
</evidence>
<keyword evidence="3" id="KW-0347">Helicase</keyword>
<feature type="region of interest" description="Disordered" evidence="1">
    <location>
        <begin position="1"/>
        <end position="21"/>
    </location>
</feature>
<dbReference type="PROSITE" id="PS51199">
    <property type="entry name" value="SF4_HELICASE"/>
    <property type="match status" value="1"/>
</dbReference>
<dbReference type="GO" id="GO:0016787">
    <property type="term" value="F:hydrolase activity"/>
    <property type="evidence" value="ECO:0007669"/>
    <property type="project" value="UniProtKB-KW"/>
</dbReference>
<accession>A0ABN8V9S3</accession>
<dbReference type="InterPro" id="IPR016136">
    <property type="entry name" value="DNA_helicase_N/primase_C"/>
</dbReference>
<name>A0ABN8V9S3_STRGL</name>
<dbReference type="InterPro" id="IPR027417">
    <property type="entry name" value="P-loop_NTPase"/>
</dbReference>
<dbReference type="Gene3D" id="1.10.860.10">
    <property type="entry name" value="DNAb Helicase, Chain A"/>
    <property type="match status" value="1"/>
</dbReference>
<evidence type="ECO:0000259" key="2">
    <source>
        <dbReference type="PROSITE" id="PS51199"/>
    </source>
</evidence>
<dbReference type="InterPro" id="IPR007694">
    <property type="entry name" value="DNA_helicase_DnaB-like_C"/>
</dbReference>
<dbReference type="PANTHER" id="PTHR30153:SF2">
    <property type="entry name" value="REPLICATIVE DNA HELICASE"/>
    <property type="match status" value="1"/>
</dbReference>
<evidence type="ECO:0000256" key="1">
    <source>
        <dbReference type="SAM" id="MobiDB-lite"/>
    </source>
</evidence>
<gene>
    <name evidence="3" type="ORF">SGL43_06622</name>
</gene>
<comment type="caution">
    <text evidence="3">The sequence shown here is derived from an EMBL/GenBank/DDBJ whole genome shotgun (WGS) entry which is preliminary data.</text>
</comment>
<keyword evidence="4" id="KW-1185">Reference proteome</keyword>
<keyword evidence="3" id="KW-0547">Nucleotide-binding</keyword>
<dbReference type="PANTHER" id="PTHR30153">
    <property type="entry name" value="REPLICATIVE DNA HELICASE DNAB"/>
    <property type="match status" value="1"/>
</dbReference>